<evidence type="ECO:0000313" key="2">
    <source>
        <dbReference type="EMBL" id="KAK3934103.1"/>
    </source>
</evidence>
<comment type="caution">
    <text evidence="2">The sequence shown here is derived from an EMBL/GenBank/DDBJ whole genome shotgun (WGS) entry which is preliminary data.</text>
</comment>
<keyword evidence="3" id="KW-1185">Reference proteome</keyword>
<proteinExistence type="predicted"/>
<evidence type="ECO:0000256" key="1">
    <source>
        <dbReference type="SAM" id="MobiDB-lite"/>
    </source>
</evidence>
<feature type="region of interest" description="Disordered" evidence="1">
    <location>
        <begin position="1"/>
        <end position="20"/>
    </location>
</feature>
<dbReference type="Proteomes" id="UP001303473">
    <property type="component" value="Unassembled WGS sequence"/>
</dbReference>
<sequence length="156" mass="17262">RAESVTSAEGAPPKHQTSLTTPYYYDSGVQDFFKELDAFVSECGFLMRKAEYAARLERLVEQELVTGSLPSHVLPRLSGTPRMQVANIGGQAPKEQGSCAYDDLNKELAGVQSISERAAENLLRRGECREEIGGLQSKLAETKHLAEQLKRMHIEP</sequence>
<dbReference type="EMBL" id="MU854027">
    <property type="protein sequence ID" value="KAK3934103.1"/>
    <property type="molecule type" value="Genomic_DNA"/>
</dbReference>
<dbReference type="AlphaFoldDB" id="A0AAN6MXJ8"/>
<reference evidence="3" key="1">
    <citation type="journal article" date="2023" name="Mol. Phylogenet. Evol.">
        <title>Genome-scale phylogeny and comparative genomics of the fungal order Sordariales.</title>
        <authorList>
            <person name="Hensen N."/>
            <person name="Bonometti L."/>
            <person name="Westerberg I."/>
            <person name="Brannstrom I.O."/>
            <person name="Guillou S."/>
            <person name="Cros-Aarteil S."/>
            <person name="Calhoun S."/>
            <person name="Haridas S."/>
            <person name="Kuo A."/>
            <person name="Mondo S."/>
            <person name="Pangilinan J."/>
            <person name="Riley R."/>
            <person name="LaButti K."/>
            <person name="Andreopoulos B."/>
            <person name="Lipzen A."/>
            <person name="Chen C."/>
            <person name="Yan M."/>
            <person name="Daum C."/>
            <person name="Ng V."/>
            <person name="Clum A."/>
            <person name="Steindorff A."/>
            <person name="Ohm R.A."/>
            <person name="Martin F."/>
            <person name="Silar P."/>
            <person name="Natvig D.O."/>
            <person name="Lalanne C."/>
            <person name="Gautier V."/>
            <person name="Ament-Velasquez S.L."/>
            <person name="Kruys A."/>
            <person name="Hutchinson M.I."/>
            <person name="Powell A.J."/>
            <person name="Barry K."/>
            <person name="Miller A.N."/>
            <person name="Grigoriev I.V."/>
            <person name="Debuchy R."/>
            <person name="Gladieux P."/>
            <person name="Hiltunen Thoren M."/>
            <person name="Johannesson H."/>
        </authorList>
    </citation>
    <scope>NUCLEOTIDE SEQUENCE [LARGE SCALE GENOMIC DNA]</scope>
    <source>
        <strain evidence="3">CBS 340.73</strain>
    </source>
</reference>
<name>A0AAN6MXJ8_9PEZI</name>
<gene>
    <name evidence="2" type="ORF">QBC46DRAFT_274457</name>
</gene>
<organism evidence="2 3">
    <name type="scientific">Diplogelasinospora grovesii</name>
    <dbReference type="NCBI Taxonomy" id="303347"/>
    <lineage>
        <taxon>Eukaryota</taxon>
        <taxon>Fungi</taxon>
        <taxon>Dikarya</taxon>
        <taxon>Ascomycota</taxon>
        <taxon>Pezizomycotina</taxon>
        <taxon>Sordariomycetes</taxon>
        <taxon>Sordariomycetidae</taxon>
        <taxon>Sordariales</taxon>
        <taxon>Diplogelasinosporaceae</taxon>
        <taxon>Diplogelasinospora</taxon>
    </lineage>
</organism>
<evidence type="ECO:0000313" key="3">
    <source>
        <dbReference type="Proteomes" id="UP001303473"/>
    </source>
</evidence>
<feature type="non-terminal residue" evidence="2">
    <location>
        <position position="1"/>
    </location>
</feature>
<protein>
    <submittedName>
        <fullName evidence="2">Uncharacterized protein</fullName>
    </submittedName>
</protein>
<accession>A0AAN6MXJ8</accession>